<evidence type="ECO:0000313" key="3">
    <source>
        <dbReference type="Proteomes" id="UP001150062"/>
    </source>
</evidence>
<name>A0ABQ8ZEY7_9EUKA</name>
<feature type="region of interest" description="Disordered" evidence="1">
    <location>
        <begin position="514"/>
        <end position="577"/>
    </location>
</feature>
<organism evidence="2 3">
    <name type="scientific">Anaeramoeba flamelloides</name>
    <dbReference type="NCBI Taxonomy" id="1746091"/>
    <lineage>
        <taxon>Eukaryota</taxon>
        <taxon>Metamonada</taxon>
        <taxon>Anaeramoebidae</taxon>
        <taxon>Anaeramoeba</taxon>
    </lineage>
</organism>
<dbReference type="EMBL" id="JAOAOG010000004">
    <property type="protein sequence ID" value="KAJ6255472.1"/>
    <property type="molecule type" value="Genomic_DNA"/>
</dbReference>
<feature type="region of interest" description="Disordered" evidence="1">
    <location>
        <begin position="668"/>
        <end position="700"/>
    </location>
</feature>
<dbReference type="Proteomes" id="UP001150062">
    <property type="component" value="Unassembled WGS sequence"/>
</dbReference>
<sequence length="700" mass="84013">MELDFYELIWEYGRMLHSSITHNHLFNIQETSTKFQETKFPTMKNIVKKKLDLINSLFIQNEVFLFPPKKRYKKRLRTDLFYLSSPWRCLFLYEENKAQFYKSLQIKKISPPLTLKIQMAQVPEGLSTLENIGIDSKASRKISFLTFQIVFLLQNKSYKLNEISKKINFSRQRVWTVLTIYNCLKIIKYLPKTKLYAWNKQNYNNYFHMPAHIKKIRKVRTKRQELIQKLIFLSLKFDQKYGKTSLTILEEIAMKNFTLLSSYILNKIQPILEVTTNNINNDKSSLKDKTNEIAYGHNQIKSNEYQQLQERGIINTKKRQNNQLTELLSNSFQKTNSQLFNFIYQIYKNKKLQTKTKTKKDIKIKPIKINTLYERQKKRVINIFEKKYNEIPTINSITKEQLIKINNNNNNINNHNYSSNNNNYRSDNNTHNNNFIENKTNYKFENKKIFKIRNPFNQTIEKSKKQIQKEKINNHLNEIQMDSTKEKLRSLQQMEIFEKNEKLLNIFPTKFMEQKKVSQQFKRKQRKEKEKEKKKGRKEGGEGEDENERERGKKKENKMRKKKEINSNSSFYFPNRPMNTNTIPFPNIQFQQRIDNYPSLMQPTINNYYTPKIENNKMALNPYLTNYYSIPSTSSVFSSNRPFFNAFYSQTDFNIHNNNNHYNKNLFNNSHNINNNRNNSNNRNDNNSNNIRNNEKNFQN</sequence>
<evidence type="ECO:0000256" key="1">
    <source>
        <dbReference type="SAM" id="MobiDB-lite"/>
    </source>
</evidence>
<keyword evidence="3" id="KW-1185">Reference proteome</keyword>
<evidence type="ECO:0000313" key="2">
    <source>
        <dbReference type="EMBL" id="KAJ6255472.1"/>
    </source>
</evidence>
<reference evidence="2" key="1">
    <citation type="submission" date="2022-08" db="EMBL/GenBank/DDBJ databases">
        <title>Novel sulfate-reducing endosymbionts in the free-living metamonad Anaeramoeba.</title>
        <authorList>
            <person name="Jerlstrom-Hultqvist J."/>
            <person name="Cepicka I."/>
            <person name="Gallot-Lavallee L."/>
            <person name="Salas-Leiva D."/>
            <person name="Curtis B.A."/>
            <person name="Zahonova K."/>
            <person name="Pipaliya S."/>
            <person name="Dacks J."/>
            <person name="Roger A.J."/>
        </authorList>
    </citation>
    <scope>NUCLEOTIDE SEQUENCE</scope>
    <source>
        <strain evidence="2">Schooner1</strain>
    </source>
</reference>
<feature type="compositionally biased region" description="Basic residues" evidence="1">
    <location>
        <begin position="554"/>
        <end position="563"/>
    </location>
</feature>
<comment type="caution">
    <text evidence="2">The sequence shown here is derived from an EMBL/GenBank/DDBJ whole genome shotgun (WGS) entry which is preliminary data.</text>
</comment>
<feature type="compositionally biased region" description="Polar residues" evidence="1">
    <location>
        <begin position="566"/>
        <end position="577"/>
    </location>
</feature>
<feature type="compositionally biased region" description="Low complexity" evidence="1">
    <location>
        <begin position="668"/>
        <end position="692"/>
    </location>
</feature>
<gene>
    <name evidence="2" type="ORF">M0813_11348</name>
</gene>
<accession>A0ABQ8ZEY7</accession>
<protein>
    <submittedName>
        <fullName evidence="2">Uncharacterized protein</fullName>
    </submittedName>
</protein>
<feature type="compositionally biased region" description="Basic and acidic residues" evidence="1">
    <location>
        <begin position="527"/>
        <end position="541"/>
    </location>
</feature>
<proteinExistence type="predicted"/>